<comment type="catalytic activity">
    <reaction evidence="4">
        <text>(+)-6a-hydroxymaackiain + S-adenosyl-L-methionine = (+)-pisatin + S-adenosyl-L-homocysteine + H(+)</text>
        <dbReference type="Rhea" id="RHEA:35471"/>
        <dbReference type="ChEBI" id="CHEBI:15378"/>
        <dbReference type="ChEBI" id="CHEBI:43129"/>
        <dbReference type="ChEBI" id="CHEBI:57856"/>
        <dbReference type="ChEBI" id="CHEBI:59789"/>
        <dbReference type="ChEBI" id="CHEBI:67347"/>
        <dbReference type="EC" id="2.1.1.270"/>
    </reaction>
</comment>
<dbReference type="PIRSF" id="PIRSF005739">
    <property type="entry name" value="O-mtase"/>
    <property type="match status" value="1"/>
</dbReference>
<dbReference type="EC" id="2.1.1.270" evidence="5"/>
<proteinExistence type="predicted"/>
<dbReference type="GO" id="GO:0009701">
    <property type="term" value="P:isoflavonoid phytoalexin biosynthetic process"/>
    <property type="evidence" value="ECO:0007669"/>
    <property type="project" value="UniProtKB-ARBA"/>
</dbReference>
<evidence type="ECO:0000256" key="4">
    <source>
        <dbReference type="ARBA" id="ARBA00050704"/>
    </source>
</evidence>
<dbReference type="AlphaFoldDB" id="A0AAV1B7P9"/>
<dbReference type="SUPFAM" id="SSF46785">
    <property type="entry name" value="Winged helix' DNA-binding domain"/>
    <property type="match status" value="1"/>
</dbReference>
<evidence type="ECO:0000313" key="10">
    <source>
        <dbReference type="Proteomes" id="UP001157006"/>
    </source>
</evidence>
<dbReference type="GO" id="GO:0030746">
    <property type="term" value="F:isoflavone 4'-O-methyltransferase activity"/>
    <property type="evidence" value="ECO:0007669"/>
    <property type="project" value="UniProtKB-ARBA"/>
</dbReference>
<dbReference type="InterPro" id="IPR016461">
    <property type="entry name" value="COMT-like"/>
</dbReference>
<dbReference type="InterPro" id="IPR036388">
    <property type="entry name" value="WH-like_DNA-bd_sf"/>
</dbReference>
<evidence type="ECO:0000313" key="9">
    <source>
        <dbReference type="EMBL" id="CAI8618278.1"/>
    </source>
</evidence>
<keyword evidence="10" id="KW-1185">Reference proteome</keyword>
<dbReference type="SUPFAM" id="SSF53335">
    <property type="entry name" value="S-adenosyl-L-methionine-dependent methyltransferases"/>
    <property type="match status" value="1"/>
</dbReference>
<evidence type="ECO:0000256" key="2">
    <source>
        <dbReference type="ARBA" id="ARBA00022679"/>
    </source>
</evidence>
<dbReference type="Pfam" id="PF08100">
    <property type="entry name" value="Dimerisation"/>
    <property type="match status" value="1"/>
</dbReference>
<feature type="domain" description="O-methyltransferase dimerisation" evidence="8">
    <location>
        <begin position="22"/>
        <end position="112"/>
    </location>
</feature>
<evidence type="ECO:0000256" key="3">
    <source>
        <dbReference type="ARBA" id="ARBA00022691"/>
    </source>
</evidence>
<protein>
    <recommendedName>
        <fullName evidence="5">(+)-6a-hydroxymaackiain 3-O-methyltransferase</fullName>
        <ecNumber evidence="5">2.1.1.270</ecNumber>
    </recommendedName>
</protein>
<name>A0AAV1B7P9_VICFA</name>
<gene>
    <name evidence="9" type="ORF">VFH_VI115600</name>
</gene>
<dbReference type="GO" id="GO:0046983">
    <property type="term" value="F:protein dimerization activity"/>
    <property type="evidence" value="ECO:0007669"/>
    <property type="project" value="InterPro"/>
</dbReference>
<keyword evidence="2" id="KW-0808">Transferase</keyword>
<dbReference type="GO" id="GO:0102671">
    <property type="term" value="F:6a-hydroxymaackiain-3-O-methyltransferase activity"/>
    <property type="evidence" value="ECO:0007669"/>
    <property type="project" value="UniProtKB-EC"/>
</dbReference>
<feature type="active site" description="Proton acceptor" evidence="6">
    <location>
        <position position="267"/>
    </location>
</feature>
<dbReference type="PANTHER" id="PTHR11746">
    <property type="entry name" value="O-METHYLTRANSFERASE"/>
    <property type="match status" value="1"/>
</dbReference>
<dbReference type="GO" id="GO:0008171">
    <property type="term" value="F:O-methyltransferase activity"/>
    <property type="evidence" value="ECO:0007669"/>
    <property type="project" value="InterPro"/>
</dbReference>
<accession>A0AAV1B7P9</accession>
<evidence type="ECO:0000256" key="5">
    <source>
        <dbReference type="ARBA" id="ARBA00066922"/>
    </source>
</evidence>
<dbReference type="GO" id="GO:0032259">
    <property type="term" value="P:methylation"/>
    <property type="evidence" value="ECO:0007669"/>
    <property type="project" value="UniProtKB-KW"/>
</dbReference>
<dbReference type="InterPro" id="IPR012967">
    <property type="entry name" value="COMT_dimerisation"/>
</dbReference>
<evidence type="ECO:0000259" key="7">
    <source>
        <dbReference type="Pfam" id="PF00891"/>
    </source>
</evidence>
<dbReference type="Pfam" id="PF00891">
    <property type="entry name" value="Methyltransf_2"/>
    <property type="match status" value="1"/>
</dbReference>
<dbReference type="EMBL" id="OX451741">
    <property type="protein sequence ID" value="CAI8618278.1"/>
    <property type="molecule type" value="Genomic_DNA"/>
</dbReference>
<dbReference type="InterPro" id="IPR001077">
    <property type="entry name" value="COMT_C"/>
</dbReference>
<evidence type="ECO:0000256" key="1">
    <source>
        <dbReference type="ARBA" id="ARBA00022603"/>
    </source>
</evidence>
<dbReference type="Proteomes" id="UP001157006">
    <property type="component" value="Chromosome 6"/>
</dbReference>
<feature type="domain" description="O-methyltransferase C-terminal" evidence="7">
    <location>
        <begin position="134"/>
        <end position="345"/>
    </location>
</feature>
<dbReference type="InterPro" id="IPR029063">
    <property type="entry name" value="SAM-dependent_MTases_sf"/>
</dbReference>
<sequence>MDFSRNGSEESELYHAQIHLYKHVYNFVSSMALKSAMELGIADAIHENGKAMTLYELASSLKLHPSKVNILYRFLRLLTHNGFFAKTTLKNNEGEEEETAYILTPSSKLLVTGKPTCLSSLVKGALHPSSLDMWSVSKKWFHEDKEQTLFECATGESYWDFLNKDSESDNLSMFQDAMAADSRLFKLAIQENKHVFEGLESLVDVAGGTGGVTKLIHEAFPNIKCTVFDQPQVVGNLTGNENLNFLGGDMFKSVPSADAVLLKWVLHDWNDELSLKILKNSKEAISHKGKEGKVIIIDISIDENSDDHGLTELQLEYDLVMLTMFLGKERTKKEWKKLIYDAGFSRFKITPICGFKSLIEVYP</sequence>
<keyword evidence="1" id="KW-0489">Methyltransferase</keyword>
<keyword evidence="3" id="KW-0949">S-adenosyl-L-methionine</keyword>
<dbReference type="Gene3D" id="3.40.50.150">
    <property type="entry name" value="Vaccinia Virus protein VP39"/>
    <property type="match status" value="1"/>
</dbReference>
<evidence type="ECO:0000259" key="8">
    <source>
        <dbReference type="Pfam" id="PF08100"/>
    </source>
</evidence>
<reference evidence="9 10" key="1">
    <citation type="submission" date="2023-01" db="EMBL/GenBank/DDBJ databases">
        <authorList>
            <person name="Kreplak J."/>
        </authorList>
    </citation>
    <scope>NUCLEOTIDE SEQUENCE [LARGE SCALE GENOMIC DNA]</scope>
</reference>
<dbReference type="FunFam" id="3.40.50.150:FF:000206">
    <property type="entry name" value="O-methyltransferase ZRP4"/>
    <property type="match status" value="1"/>
</dbReference>
<dbReference type="Gene3D" id="1.10.10.10">
    <property type="entry name" value="Winged helix-like DNA-binding domain superfamily/Winged helix DNA-binding domain"/>
    <property type="match status" value="1"/>
</dbReference>
<dbReference type="PROSITE" id="PS51683">
    <property type="entry name" value="SAM_OMT_II"/>
    <property type="match status" value="1"/>
</dbReference>
<dbReference type="InterPro" id="IPR036390">
    <property type="entry name" value="WH_DNA-bd_sf"/>
</dbReference>
<evidence type="ECO:0000256" key="6">
    <source>
        <dbReference type="PIRSR" id="PIRSR005739-1"/>
    </source>
</evidence>
<dbReference type="FunFam" id="1.10.10.10:FF:000213">
    <property type="entry name" value="Coniferyl alcohol 9-O-methyltransferase"/>
    <property type="match status" value="1"/>
</dbReference>
<organism evidence="9 10">
    <name type="scientific">Vicia faba</name>
    <name type="common">Broad bean</name>
    <name type="synonym">Faba vulgaris</name>
    <dbReference type="NCBI Taxonomy" id="3906"/>
    <lineage>
        <taxon>Eukaryota</taxon>
        <taxon>Viridiplantae</taxon>
        <taxon>Streptophyta</taxon>
        <taxon>Embryophyta</taxon>
        <taxon>Tracheophyta</taxon>
        <taxon>Spermatophyta</taxon>
        <taxon>Magnoliopsida</taxon>
        <taxon>eudicotyledons</taxon>
        <taxon>Gunneridae</taxon>
        <taxon>Pentapetalae</taxon>
        <taxon>rosids</taxon>
        <taxon>fabids</taxon>
        <taxon>Fabales</taxon>
        <taxon>Fabaceae</taxon>
        <taxon>Papilionoideae</taxon>
        <taxon>50 kb inversion clade</taxon>
        <taxon>NPAAA clade</taxon>
        <taxon>Hologalegina</taxon>
        <taxon>IRL clade</taxon>
        <taxon>Fabeae</taxon>
        <taxon>Vicia</taxon>
    </lineage>
</organism>